<keyword evidence="1" id="KW-1133">Transmembrane helix</keyword>
<protein>
    <submittedName>
        <fullName evidence="2">Uncharacterized protein</fullName>
    </submittedName>
</protein>
<gene>
    <name evidence="2" type="ORF">CRH10_12455</name>
</gene>
<name>A0A291TD36_9FIRM</name>
<dbReference type="AlphaFoldDB" id="A0A291TD36"/>
<keyword evidence="1" id="KW-0812">Transmembrane</keyword>
<proteinExistence type="predicted"/>
<evidence type="ECO:0000256" key="1">
    <source>
        <dbReference type="SAM" id="Phobius"/>
    </source>
</evidence>
<evidence type="ECO:0000313" key="2">
    <source>
        <dbReference type="EMBL" id="ATL91046.1"/>
    </source>
</evidence>
<accession>A0A291TD36</accession>
<keyword evidence="1" id="KW-0472">Membrane</keyword>
<dbReference type="Proteomes" id="UP000223709">
    <property type="component" value="Chromosome"/>
</dbReference>
<organism evidence="2 3">
    <name type="scientific">Faecalibacterium prausnitzii</name>
    <dbReference type="NCBI Taxonomy" id="853"/>
    <lineage>
        <taxon>Bacteria</taxon>
        <taxon>Bacillati</taxon>
        <taxon>Bacillota</taxon>
        <taxon>Clostridia</taxon>
        <taxon>Eubacteriales</taxon>
        <taxon>Oscillospiraceae</taxon>
        <taxon>Faecalibacterium</taxon>
    </lineage>
</organism>
<feature type="transmembrane region" description="Helical" evidence="1">
    <location>
        <begin position="106"/>
        <end position="126"/>
    </location>
</feature>
<dbReference type="EMBL" id="CP023819">
    <property type="protein sequence ID" value="ATL91046.1"/>
    <property type="molecule type" value="Genomic_DNA"/>
</dbReference>
<dbReference type="RefSeq" id="WP_098924823.1">
    <property type="nucleotide sequence ID" value="NZ_CP023819.1"/>
</dbReference>
<evidence type="ECO:0000313" key="3">
    <source>
        <dbReference type="Proteomes" id="UP000223709"/>
    </source>
</evidence>
<sequence>MKKALYTFLLWDLFLFATGLNDLVFYRNVTLSESATVVDWAQPAFASVTLFLILLSIYYGLHQLLFGKNFYLKLEVKQEDIDKMRDFIFILLKKEKIDPDKLHQHLKYLIIAEVVLWCIFIIYLFVSRSTAI</sequence>
<feature type="transmembrane region" description="Helical" evidence="1">
    <location>
        <begin position="43"/>
        <end position="61"/>
    </location>
</feature>
<reference evidence="2 3" key="1">
    <citation type="submission" date="2017-10" db="EMBL/GenBank/DDBJ databases">
        <title>Complete Genome Sequence of Faecalibacterium prausnitzii isolated from the gut of healthy adult Indian.</title>
        <authorList>
            <person name="Bag S."/>
            <person name="Ghosh T.S."/>
            <person name="Das B."/>
        </authorList>
    </citation>
    <scope>NUCLEOTIDE SEQUENCE [LARGE SCALE GENOMIC DNA]</scope>
    <source>
        <strain evidence="2 3">Indica</strain>
    </source>
</reference>